<gene>
    <name evidence="1" type="ORF">P167DRAFT_25551</name>
</gene>
<dbReference type="EMBL" id="ML119212">
    <property type="protein sequence ID" value="RPB06866.1"/>
    <property type="molecule type" value="Genomic_DNA"/>
</dbReference>
<protein>
    <submittedName>
        <fullName evidence="1">Uncharacterized protein</fullName>
    </submittedName>
</protein>
<dbReference type="InParanoid" id="A0A3N4K8L3"/>
<evidence type="ECO:0000313" key="1">
    <source>
        <dbReference type="EMBL" id="RPB06866.1"/>
    </source>
</evidence>
<accession>A0A3N4K8L3</accession>
<dbReference type="OrthoDB" id="5361794at2759"/>
<name>A0A3N4K8L3_9PEZI</name>
<evidence type="ECO:0000313" key="2">
    <source>
        <dbReference type="Proteomes" id="UP000277580"/>
    </source>
</evidence>
<keyword evidence="2" id="KW-1185">Reference proteome</keyword>
<proteinExistence type="predicted"/>
<sequence>MYNKMEEQYMWQLPSGSFVETILYEKLKTADRECLAHSFVLDVKNQKVEALFEPSDWRAILERVPEWPVVGGEAVEFMKGFMNVRTAAGLRERLAEAKYLPEGEKYDREKHYDRYWIHMVITMLLPLFENPDQPLLGRNDECWYDIRLWGIIIDTLLDEIRGLNTRRRELPILAGARRKNRHRDDTAKRQKIGARFDGLVQDGGGRYEYAAMEGSRAFVSERNTKWLNDYAKVAKALHDMMYSLQAEVGGDVEALGRLRLAGVVSAGLHCQVLRMSYAQGYVCLLSCDTLCQVPQTASELPLLFQLLSSVLRMKTMLTESKELIDNYPSTRTFEQLLEPAKLTAAARMVIPMSCDTEGEAEGA</sequence>
<organism evidence="1 2">
    <name type="scientific">Morchella conica CCBAS932</name>
    <dbReference type="NCBI Taxonomy" id="1392247"/>
    <lineage>
        <taxon>Eukaryota</taxon>
        <taxon>Fungi</taxon>
        <taxon>Dikarya</taxon>
        <taxon>Ascomycota</taxon>
        <taxon>Pezizomycotina</taxon>
        <taxon>Pezizomycetes</taxon>
        <taxon>Pezizales</taxon>
        <taxon>Morchellaceae</taxon>
        <taxon>Morchella</taxon>
    </lineage>
</organism>
<reference evidence="1 2" key="1">
    <citation type="journal article" date="2018" name="Nat. Ecol. Evol.">
        <title>Pezizomycetes genomes reveal the molecular basis of ectomycorrhizal truffle lifestyle.</title>
        <authorList>
            <person name="Murat C."/>
            <person name="Payen T."/>
            <person name="Noel B."/>
            <person name="Kuo A."/>
            <person name="Morin E."/>
            <person name="Chen J."/>
            <person name="Kohler A."/>
            <person name="Krizsan K."/>
            <person name="Balestrini R."/>
            <person name="Da Silva C."/>
            <person name="Montanini B."/>
            <person name="Hainaut M."/>
            <person name="Levati E."/>
            <person name="Barry K.W."/>
            <person name="Belfiori B."/>
            <person name="Cichocki N."/>
            <person name="Clum A."/>
            <person name="Dockter R.B."/>
            <person name="Fauchery L."/>
            <person name="Guy J."/>
            <person name="Iotti M."/>
            <person name="Le Tacon F."/>
            <person name="Lindquist E.A."/>
            <person name="Lipzen A."/>
            <person name="Malagnac F."/>
            <person name="Mello A."/>
            <person name="Molinier V."/>
            <person name="Miyauchi S."/>
            <person name="Poulain J."/>
            <person name="Riccioni C."/>
            <person name="Rubini A."/>
            <person name="Sitrit Y."/>
            <person name="Splivallo R."/>
            <person name="Traeger S."/>
            <person name="Wang M."/>
            <person name="Zifcakova L."/>
            <person name="Wipf D."/>
            <person name="Zambonelli A."/>
            <person name="Paolocci F."/>
            <person name="Nowrousian M."/>
            <person name="Ottonello S."/>
            <person name="Baldrian P."/>
            <person name="Spatafora J.W."/>
            <person name="Henrissat B."/>
            <person name="Nagy L.G."/>
            <person name="Aury J.M."/>
            <person name="Wincker P."/>
            <person name="Grigoriev I.V."/>
            <person name="Bonfante P."/>
            <person name="Martin F.M."/>
        </authorList>
    </citation>
    <scope>NUCLEOTIDE SEQUENCE [LARGE SCALE GENOMIC DNA]</scope>
    <source>
        <strain evidence="1 2">CCBAS932</strain>
    </source>
</reference>
<dbReference type="Proteomes" id="UP000277580">
    <property type="component" value="Unassembled WGS sequence"/>
</dbReference>
<dbReference type="AlphaFoldDB" id="A0A3N4K8L3"/>